<evidence type="ECO:0000256" key="11">
    <source>
        <dbReference type="SAM" id="Phobius"/>
    </source>
</evidence>
<keyword evidence="8 11" id="KW-1133">Transmembrane helix</keyword>
<keyword evidence="6" id="KW-1003">Cell membrane</keyword>
<keyword evidence="9 11" id="KW-0472">Membrane</keyword>
<evidence type="ECO:0000256" key="6">
    <source>
        <dbReference type="ARBA" id="ARBA00022475"/>
    </source>
</evidence>
<feature type="transmembrane region" description="Helical" evidence="11">
    <location>
        <begin position="21"/>
        <end position="43"/>
    </location>
</feature>
<name>A0A1M5YLB4_9CLOT</name>
<evidence type="ECO:0000256" key="8">
    <source>
        <dbReference type="ARBA" id="ARBA00022989"/>
    </source>
</evidence>
<keyword evidence="7 11" id="KW-0812">Transmembrane</keyword>
<comment type="similarity">
    <text evidence="2">Belongs to the ABC-4 integral membrane protein family. HrtB subfamily.</text>
</comment>
<feature type="domain" description="ABC3 transporter permease C-terminal" evidence="12">
    <location>
        <begin position="244"/>
        <end position="355"/>
    </location>
</feature>
<feature type="transmembrane region" description="Helical" evidence="11">
    <location>
        <begin position="244"/>
        <end position="264"/>
    </location>
</feature>
<gene>
    <name evidence="13" type="ORF">SAMN02745941_02123</name>
</gene>
<dbReference type="GO" id="GO:0005886">
    <property type="term" value="C:plasma membrane"/>
    <property type="evidence" value="ECO:0007669"/>
    <property type="project" value="UniProtKB-SubCell"/>
</dbReference>
<evidence type="ECO:0000256" key="10">
    <source>
        <dbReference type="ARBA" id="ARBA00024973"/>
    </source>
</evidence>
<dbReference type="AlphaFoldDB" id="A0A1M5YLB4"/>
<evidence type="ECO:0000256" key="2">
    <source>
        <dbReference type="ARBA" id="ARBA00008697"/>
    </source>
</evidence>
<proteinExistence type="inferred from homology"/>
<evidence type="ECO:0000256" key="1">
    <source>
        <dbReference type="ARBA" id="ARBA00004651"/>
    </source>
</evidence>
<evidence type="ECO:0000256" key="4">
    <source>
        <dbReference type="ARBA" id="ARBA00016962"/>
    </source>
</evidence>
<keyword evidence="5" id="KW-0813">Transport</keyword>
<evidence type="ECO:0000256" key="9">
    <source>
        <dbReference type="ARBA" id="ARBA00023136"/>
    </source>
</evidence>
<dbReference type="Pfam" id="PF02687">
    <property type="entry name" value="FtsX"/>
    <property type="match status" value="1"/>
</dbReference>
<sequence length="363" mass="39672">MKLAWKEIKHGILKYALIESILVLMIFMVVFLSGLANGLGWAISATIEKTDAEYFVVSADAENLISISDIKTDVLEEVASQTNDNVTNLNIKRSNINTSVDEKKLDITYFAIDPESFLSPEISQGESLKDSSVEYPVLLDDSFKDQNITLGDVVKDSVTGLSLTVVGFTHDEMYGHSPVGFIKDDTFTALNLLVSSSYTEKYNAIAVQGSDIDNININGLEVIDKETVINNLPGYSAEQLTIKMILWVLVIISAAVLGVFFYVITIQKQKQFGVLKAIGMKMSELTRYIISQVLILSMFGVIIGNLLSIGMASILPSSMPFALKIPSVIIISIVFIMISLLTSLVSIIKVAKVDPIVIIGGNE</sequence>
<dbReference type="InterPro" id="IPR003838">
    <property type="entry name" value="ABC3_permease_C"/>
</dbReference>
<comment type="function">
    <text evidence="10">Part of the ABC transporter complex hrt involved in hemin import. Responsible for the translocation of the substrate across the membrane.</text>
</comment>
<organism evidence="13 14">
    <name type="scientific">Clostridium intestinale DSM 6191</name>
    <dbReference type="NCBI Taxonomy" id="1121320"/>
    <lineage>
        <taxon>Bacteria</taxon>
        <taxon>Bacillati</taxon>
        <taxon>Bacillota</taxon>
        <taxon>Clostridia</taxon>
        <taxon>Eubacteriales</taxon>
        <taxon>Clostridiaceae</taxon>
        <taxon>Clostridium</taxon>
    </lineage>
</organism>
<dbReference type="RefSeq" id="WP_073019275.1">
    <property type="nucleotide sequence ID" value="NZ_FQXU01000006.1"/>
</dbReference>
<evidence type="ECO:0000313" key="13">
    <source>
        <dbReference type="EMBL" id="SHI12867.1"/>
    </source>
</evidence>
<protein>
    <recommendedName>
        <fullName evidence="4">Putative hemin transport system permease protein HrtB</fullName>
    </recommendedName>
</protein>
<dbReference type="InterPro" id="IPR051125">
    <property type="entry name" value="ABC-4/HrtB_transporter"/>
</dbReference>
<evidence type="ECO:0000256" key="3">
    <source>
        <dbReference type="ARBA" id="ARBA00011131"/>
    </source>
</evidence>
<accession>A0A1M5YLB4</accession>
<dbReference type="PANTHER" id="PTHR43738:SF1">
    <property type="entry name" value="HEMIN TRANSPORT SYSTEM PERMEASE PROTEIN HRTB-RELATED"/>
    <property type="match status" value="1"/>
</dbReference>
<dbReference type="EMBL" id="FQXU01000006">
    <property type="protein sequence ID" value="SHI12867.1"/>
    <property type="molecule type" value="Genomic_DNA"/>
</dbReference>
<feature type="transmembrane region" description="Helical" evidence="11">
    <location>
        <begin position="285"/>
        <end position="307"/>
    </location>
</feature>
<comment type="subunit">
    <text evidence="3">The complex is composed of two ATP-binding proteins (HrtA), two transmembrane proteins (HrtB) and a solute-binding protein.</text>
</comment>
<feature type="transmembrane region" description="Helical" evidence="11">
    <location>
        <begin position="327"/>
        <end position="348"/>
    </location>
</feature>
<evidence type="ECO:0000313" key="14">
    <source>
        <dbReference type="Proteomes" id="UP000184241"/>
    </source>
</evidence>
<dbReference type="PANTHER" id="PTHR43738">
    <property type="entry name" value="ABC TRANSPORTER, MEMBRANE PROTEIN"/>
    <property type="match status" value="1"/>
</dbReference>
<evidence type="ECO:0000256" key="7">
    <source>
        <dbReference type="ARBA" id="ARBA00022692"/>
    </source>
</evidence>
<evidence type="ECO:0000259" key="12">
    <source>
        <dbReference type="Pfam" id="PF02687"/>
    </source>
</evidence>
<dbReference type="Proteomes" id="UP000184241">
    <property type="component" value="Unassembled WGS sequence"/>
</dbReference>
<reference evidence="13 14" key="1">
    <citation type="submission" date="2016-11" db="EMBL/GenBank/DDBJ databases">
        <authorList>
            <person name="Jaros S."/>
            <person name="Januszkiewicz K."/>
            <person name="Wedrychowicz H."/>
        </authorList>
    </citation>
    <scope>NUCLEOTIDE SEQUENCE [LARGE SCALE GENOMIC DNA]</scope>
    <source>
        <strain evidence="13 14">DSM 6191</strain>
    </source>
</reference>
<evidence type="ECO:0000256" key="5">
    <source>
        <dbReference type="ARBA" id="ARBA00022448"/>
    </source>
</evidence>
<comment type="subcellular location">
    <subcellularLocation>
        <location evidence="1">Cell membrane</location>
        <topology evidence="1">Multi-pass membrane protein</topology>
    </subcellularLocation>
</comment>